<dbReference type="RefSeq" id="XP_041230674.1">
    <property type="nucleotide sequence ID" value="XM_041366357.1"/>
</dbReference>
<evidence type="ECO:0000256" key="1">
    <source>
        <dbReference type="SAM" id="MobiDB-lite"/>
    </source>
</evidence>
<dbReference type="EMBL" id="JABBWK010000008">
    <property type="protein sequence ID" value="KAG1905099.1"/>
    <property type="molecule type" value="Genomic_DNA"/>
</dbReference>
<evidence type="ECO:0000313" key="3">
    <source>
        <dbReference type="Proteomes" id="UP001195769"/>
    </source>
</evidence>
<sequence length="104" mass="11317">MDADVPDTSSSSIIAPPLFSAVPEIDNHSHTLEDENGDADIVAASKGKKKHKVVFSGEGEDNDFIEEEEPKLTSKKKALSKPTSAATSKSKSKAKEKRFSRKWT</sequence>
<dbReference type="GeneID" id="64660655"/>
<evidence type="ECO:0000313" key="2">
    <source>
        <dbReference type="EMBL" id="KAG1905099.1"/>
    </source>
</evidence>
<protein>
    <submittedName>
        <fullName evidence="2">Uncharacterized protein</fullName>
    </submittedName>
</protein>
<gene>
    <name evidence="2" type="ORF">F5891DRAFT_1183808</name>
</gene>
<feature type="compositionally biased region" description="Basic residues" evidence="1">
    <location>
        <begin position="90"/>
        <end position="104"/>
    </location>
</feature>
<organism evidence="2 3">
    <name type="scientific">Suillus fuscotomentosus</name>
    <dbReference type="NCBI Taxonomy" id="1912939"/>
    <lineage>
        <taxon>Eukaryota</taxon>
        <taxon>Fungi</taxon>
        <taxon>Dikarya</taxon>
        <taxon>Basidiomycota</taxon>
        <taxon>Agaricomycotina</taxon>
        <taxon>Agaricomycetes</taxon>
        <taxon>Agaricomycetidae</taxon>
        <taxon>Boletales</taxon>
        <taxon>Suillineae</taxon>
        <taxon>Suillaceae</taxon>
        <taxon>Suillus</taxon>
    </lineage>
</organism>
<feature type="compositionally biased region" description="Low complexity" evidence="1">
    <location>
        <begin position="80"/>
        <end position="89"/>
    </location>
</feature>
<feature type="compositionally biased region" description="Acidic residues" evidence="1">
    <location>
        <begin position="58"/>
        <end position="69"/>
    </location>
</feature>
<keyword evidence="3" id="KW-1185">Reference proteome</keyword>
<dbReference type="AlphaFoldDB" id="A0AAD4HRQ4"/>
<accession>A0AAD4HRQ4</accession>
<reference evidence="2" key="1">
    <citation type="journal article" date="2020" name="New Phytol.">
        <title>Comparative genomics reveals dynamic genome evolution in host specialist ectomycorrhizal fungi.</title>
        <authorList>
            <person name="Lofgren L.A."/>
            <person name="Nguyen N.H."/>
            <person name="Vilgalys R."/>
            <person name="Ruytinx J."/>
            <person name="Liao H.L."/>
            <person name="Branco S."/>
            <person name="Kuo A."/>
            <person name="LaButti K."/>
            <person name="Lipzen A."/>
            <person name="Andreopoulos W."/>
            <person name="Pangilinan J."/>
            <person name="Riley R."/>
            <person name="Hundley H."/>
            <person name="Na H."/>
            <person name="Barry K."/>
            <person name="Grigoriev I.V."/>
            <person name="Stajich J.E."/>
            <person name="Kennedy P.G."/>
        </authorList>
    </citation>
    <scope>NUCLEOTIDE SEQUENCE</scope>
    <source>
        <strain evidence="2">FC203</strain>
    </source>
</reference>
<comment type="caution">
    <text evidence="2">The sequence shown here is derived from an EMBL/GenBank/DDBJ whole genome shotgun (WGS) entry which is preliminary data.</text>
</comment>
<feature type="region of interest" description="Disordered" evidence="1">
    <location>
        <begin position="57"/>
        <end position="104"/>
    </location>
</feature>
<name>A0AAD4HRQ4_9AGAM</name>
<proteinExistence type="predicted"/>
<dbReference type="Proteomes" id="UP001195769">
    <property type="component" value="Unassembled WGS sequence"/>
</dbReference>